<evidence type="ECO:0000259" key="6">
    <source>
        <dbReference type="Pfam" id="PF02872"/>
    </source>
</evidence>
<evidence type="ECO:0000259" key="5">
    <source>
        <dbReference type="Pfam" id="PF00149"/>
    </source>
</evidence>
<feature type="transmembrane region" description="Helical" evidence="3">
    <location>
        <begin position="1195"/>
        <end position="1216"/>
    </location>
</feature>
<keyword evidence="3" id="KW-0472">Membrane</keyword>
<evidence type="ECO:0000313" key="8">
    <source>
        <dbReference type="EMBL" id="MCT9002486.1"/>
    </source>
</evidence>
<protein>
    <submittedName>
        <fullName evidence="8">Choice-of-anchor I family protein</fullName>
    </submittedName>
</protein>
<evidence type="ECO:0000259" key="7">
    <source>
        <dbReference type="Pfam" id="PF22494"/>
    </source>
</evidence>
<evidence type="ECO:0000256" key="4">
    <source>
        <dbReference type="SAM" id="SignalP"/>
    </source>
</evidence>
<feature type="chain" id="PRO_5047293838" evidence="4">
    <location>
        <begin position="33"/>
        <end position="1223"/>
    </location>
</feature>
<feature type="domain" description="Choice-of-anchor I" evidence="7">
    <location>
        <begin position="65"/>
        <end position="554"/>
    </location>
</feature>
<feature type="region of interest" description="Disordered" evidence="2">
    <location>
        <begin position="1068"/>
        <end position="1094"/>
    </location>
</feature>
<dbReference type="PRINTS" id="PR01607">
    <property type="entry name" value="APYRASEFAMLY"/>
</dbReference>
<dbReference type="InterPro" id="IPR036907">
    <property type="entry name" value="5'-Nucleotdase_C_sf"/>
</dbReference>
<dbReference type="NCBIfam" id="NF038117">
    <property type="entry name" value="choice_anch_I"/>
    <property type="match status" value="1"/>
</dbReference>
<dbReference type="InterPro" id="IPR055188">
    <property type="entry name" value="Choice_anch_I"/>
</dbReference>
<dbReference type="PROSITE" id="PS51318">
    <property type="entry name" value="TAT"/>
    <property type="match status" value="1"/>
</dbReference>
<organism evidence="8 9">
    <name type="scientific">Microbacterium memoriense</name>
    <dbReference type="NCBI Taxonomy" id="2978350"/>
    <lineage>
        <taxon>Bacteria</taxon>
        <taxon>Bacillati</taxon>
        <taxon>Actinomycetota</taxon>
        <taxon>Actinomycetes</taxon>
        <taxon>Micrococcales</taxon>
        <taxon>Microbacteriaceae</taxon>
        <taxon>Microbacterium</taxon>
    </lineage>
</organism>
<gene>
    <name evidence="8" type="ORF">N4R40_08935</name>
</gene>
<dbReference type="InterPro" id="IPR008334">
    <property type="entry name" value="5'-Nucleotdase_C"/>
</dbReference>
<keyword evidence="3" id="KW-0812">Transmembrane</keyword>
<dbReference type="InterPro" id="IPR052956">
    <property type="entry name" value="Mesenchyme-surface_protein"/>
</dbReference>
<feature type="domain" description="5'-Nucleotidase C-terminal" evidence="6">
    <location>
        <begin position="876"/>
        <end position="1030"/>
    </location>
</feature>
<dbReference type="PROSITE" id="PS51257">
    <property type="entry name" value="PROKAR_LIPOPROTEIN"/>
    <property type="match status" value="1"/>
</dbReference>
<dbReference type="InterPro" id="IPR004843">
    <property type="entry name" value="Calcineurin-like_PHP"/>
</dbReference>
<dbReference type="Gene3D" id="2.130.10.10">
    <property type="entry name" value="YVTN repeat-like/Quinoprotein amine dehydrogenase"/>
    <property type="match status" value="1"/>
</dbReference>
<evidence type="ECO:0000256" key="3">
    <source>
        <dbReference type="SAM" id="Phobius"/>
    </source>
</evidence>
<comment type="caution">
    <text evidence="8">The sequence shown here is derived from an EMBL/GenBank/DDBJ whole genome shotgun (WGS) entry which is preliminary data.</text>
</comment>
<dbReference type="RefSeq" id="WP_261607016.1">
    <property type="nucleotide sequence ID" value="NZ_JAODOR010000010.1"/>
</dbReference>
<feature type="signal peptide" evidence="4">
    <location>
        <begin position="1"/>
        <end position="32"/>
    </location>
</feature>
<keyword evidence="3" id="KW-1133">Transmembrane helix</keyword>
<evidence type="ECO:0000313" key="9">
    <source>
        <dbReference type="Proteomes" id="UP001300496"/>
    </source>
</evidence>
<feature type="domain" description="Calcineurin-like phosphoesterase" evidence="5">
    <location>
        <begin position="564"/>
        <end position="785"/>
    </location>
</feature>
<sequence>MRSSVRRRAIAGATTAALACTLALTPLTAASAAPAPTPPVAYSADDAAISLTPIGTHRTGVFEASAAEIVAAHGDRLFVVNAQAGAVTVLDVTDPAAPVELYEITADGIANSVAVRSDGLGVIALEAPTKTDAGSLVFFDADAAAPTILGSVTVGALPDMVTLSKDGAFAVVANEGEPAGDFSIDPEGSIGVVTLPAAKQAPGQSAVRIAGFSAFEGANLPADVRVFGPDVAAPDQGERPLESNRVSRNLEPEYVTIDGGTAYAAIQEANAIAVVDLASATVTDLFSLGFQDHGLAGNGLDASDRDKAIDIATYPGLKGIYMPDGMSSYQAGGATYLVTANEGDAREWGDYIDEARVKDLGKKGLAAVCADSPLAAQKADADLGRLKIATDLGIADGADCYSELYSYGGRSFSIWTTDGRQVFDSGDGFEQTLAAAVPDYVNSGHDETGFDTRSAAKGPEPEGVAIGAVNGRTYAFVGLERVGGIMVYDITDPAASTFVTYVNNRDFAAGVDPSAASLDLGAEGVTFIPAESSTTGEPLLAVANEVSGTTTLFAIDDGLTDIQVLTVNDFHGRLEADLRNGVAGAAVVAGAVDAFEAKNPNTLFVSAGDNIGASTFTSFIQQDHPTIDALLAAGLDLGAVGNHEFDAGFVDLTGRVLPRFGSGDFGLGANVYLRGTKTPALPEYAVREVDGVRVAFIGTVTPDAAAMVTPTGIAGIEFGDQREAADRVAAEITAADAADVIVLLTHSGSATSVCANVAADTSTFGTLIREASPDIDAIVSAHTHQTYACEIDGRPVIQASEYGKALGTLQLSVDSTTKELVSIAGGVQPLVVGGTAAFPADPAVAKIVADAVAVAVEKGAVEVGAISTDILRGGTPAGNDRGVESTLGNTVADLYLWATSNEDYAGTPAQIGLMNPGGLRTDLLYGTDGTVTYRDVANVQPFANTLVTVTLTGAQLKAVLEEQWQPAGSERPKLHLGVSDGFSYRYDESAPRGSRIVSMAFAGKPVTATESFTVVTNSFLAAGGDNFVTFAAGTDRTDTGQVDLAATVAYFVAHDVVDPSPLGRALVGAGTPVDPTDPTEPGAGEGELPETGGDADWATIDIGSGRVEQGGALPVVLSGLTPGQQIGATLYSDPIVITGIPTAGLDGRTAFTVRVPSNLALGAHTLVISAPGQVDIRVPVEVVAPGTLAATGGTFPIGFVTVLALGVLVAGIVLTVRRRAKLS</sequence>
<dbReference type="InterPro" id="IPR015943">
    <property type="entry name" value="WD40/YVTN_repeat-like_dom_sf"/>
</dbReference>
<dbReference type="Pfam" id="PF00149">
    <property type="entry name" value="Metallophos"/>
    <property type="match status" value="1"/>
</dbReference>
<dbReference type="InterPro" id="IPR011048">
    <property type="entry name" value="Haem_d1_sf"/>
</dbReference>
<dbReference type="SUPFAM" id="SSF55816">
    <property type="entry name" value="5'-nucleotidase (syn. UDP-sugar hydrolase), C-terminal domain"/>
    <property type="match status" value="1"/>
</dbReference>
<dbReference type="SUPFAM" id="SSF56300">
    <property type="entry name" value="Metallo-dependent phosphatases"/>
    <property type="match status" value="1"/>
</dbReference>
<dbReference type="PANTHER" id="PTHR46928:SF1">
    <property type="entry name" value="MESENCHYME-SPECIFIC CELL SURFACE GLYCOPROTEIN"/>
    <property type="match status" value="1"/>
</dbReference>
<dbReference type="PANTHER" id="PTHR46928">
    <property type="entry name" value="MESENCHYME-SPECIFIC CELL SURFACE GLYCOPROTEIN"/>
    <property type="match status" value="1"/>
</dbReference>
<dbReference type="InterPro" id="IPR006179">
    <property type="entry name" value="5_nucleotidase/apyrase"/>
</dbReference>
<evidence type="ECO:0000256" key="2">
    <source>
        <dbReference type="SAM" id="MobiDB-lite"/>
    </source>
</evidence>
<dbReference type="InterPro" id="IPR029052">
    <property type="entry name" value="Metallo-depent_PP-like"/>
</dbReference>
<keyword evidence="1 4" id="KW-0732">Signal</keyword>
<dbReference type="InterPro" id="IPR006311">
    <property type="entry name" value="TAT_signal"/>
</dbReference>
<proteinExistence type="predicted"/>
<dbReference type="Gene3D" id="3.60.21.10">
    <property type="match status" value="1"/>
</dbReference>
<dbReference type="EMBL" id="JAODOR010000010">
    <property type="protein sequence ID" value="MCT9002486.1"/>
    <property type="molecule type" value="Genomic_DNA"/>
</dbReference>
<dbReference type="Pfam" id="PF22494">
    <property type="entry name" value="choice_anch_I"/>
    <property type="match status" value="1"/>
</dbReference>
<accession>A0ABT2PD98</accession>
<evidence type="ECO:0000256" key="1">
    <source>
        <dbReference type="ARBA" id="ARBA00022729"/>
    </source>
</evidence>
<dbReference type="Pfam" id="PF02872">
    <property type="entry name" value="5_nucleotid_C"/>
    <property type="match status" value="1"/>
</dbReference>
<dbReference type="Proteomes" id="UP001300496">
    <property type="component" value="Unassembled WGS sequence"/>
</dbReference>
<dbReference type="SUPFAM" id="SSF51004">
    <property type="entry name" value="C-terminal (heme d1) domain of cytochrome cd1-nitrite reductase"/>
    <property type="match status" value="1"/>
</dbReference>
<reference evidence="8 9" key="1">
    <citation type="journal article" date="2024" name="Int. J. Syst. Evol. Microbiol.">
        <title>Microbacterium memoriense sp. nov., a member of the Actinomycetota from marine beach sediment of the north coast of Portugal.</title>
        <authorList>
            <person name="Santos J.D.N.D."/>
            <person name="Klimek D."/>
            <person name="Calusinska M."/>
            <person name="Lobo-da-Cunha A."/>
            <person name="Catita J."/>
            <person name="Goncalves H."/>
            <person name="Gonzalez I."/>
            <person name="Lage O.M."/>
        </authorList>
    </citation>
    <scope>NUCLEOTIDE SEQUENCE [LARGE SCALE GENOMIC DNA]</scope>
    <source>
        <strain evidence="8 9">PMIC_1C1B</strain>
    </source>
</reference>
<keyword evidence="9" id="KW-1185">Reference proteome</keyword>
<dbReference type="Gene3D" id="3.90.780.10">
    <property type="entry name" value="5'-Nucleotidase, C-terminal domain"/>
    <property type="match status" value="1"/>
</dbReference>
<name>A0ABT2PD98_9MICO</name>